<dbReference type="GeneID" id="30995240"/>
<gene>
    <name evidence="2" type="ORF">HYPBUDRAFT_151799</name>
</gene>
<feature type="compositionally biased region" description="Basic and acidic residues" evidence="1">
    <location>
        <begin position="1"/>
        <end position="14"/>
    </location>
</feature>
<dbReference type="RefSeq" id="XP_020079572.1">
    <property type="nucleotide sequence ID" value="XM_020220690.1"/>
</dbReference>
<accession>A0A1E4RTW1</accession>
<keyword evidence="3" id="KW-1185">Reference proteome</keyword>
<dbReference type="AlphaFoldDB" id="A0A1E4RTW1"/>
<dbReference type="EMBL" id="KV454538">
    <property type="protein sequence ID" value="ODV70505.1"/>
    <property type="molecule type" value="Genomic_DNA"/>
</dbReference>
<name>A0A1E4RTW1_9ASCO</name>
<dbReference type="Proteomes" id="UP000095085">
    <property type="component" value="Unassembled WGS sequence"/>
</dbReference>
<protein>
    <submittedName>
        <fullName evidence="2">Uncharacterized protein</fullName>
    </submittedName>
</protein>
<reference evidence="3" key="1">
    <citation type="submission" date="2016-05" db="EMBL/GenBank/DDBJ databases">
        <title>Comparative genomics of biotechnologically important yeasts.</title>
        <authorList>
            <consortium name="DOE Joint Genome Institute"/>
            <person name="Riley R."/>
            <person name="Haridas S."/>
            <person name="Wolfe K.H."/>
            <person name="Lopes M.R."/>
            <person name="Hittinger C.T."/>
            <person name="Goker M."/>
            <person name="Salamov A."/>
            <person name="Wisecaver J."/>
            <person name="Long T.M."/>
            <person name="Aerts A.L."/>
            <person name="Barry K."/>
            <person name="Choi C."/>
            <person name="Clum A."/>
            <person name="Coughlan A.Y."/>
            <person name="Deshpande S."/>
            <person name="Douglass A.P."/>
            <person name="Hanson S.J."/>
            <person name="Klenk H.-P."/>
            <person name="Labutti K."/>
            <person name="Lapidus A."/>
            <person name="Lindquist E."/>
            <person name="Lipzen A."/>
            <person name="Meier-Kolthoff J.P."/>
            <person name="Ohm R.A."/>
            <person name="Otillar R.P."/>
            <person name="Pangilinan J."/>
            <person name="Peng Y."/>
            <person name="Rokas A."/>
            <person name="Rosa C.A."/>
            <person name="Scheuner C."/>
            <person name="Sibirny A.A."/>
            <person name="Slot J.C."/>
            <person name="Stielow J.B."/>
            <person name="Sun H."/>
            <person name="Kurtzman C.P."/>
            <person name="Blackwell M."/>
            <person name="Grigoriev I.V."/>
            <person name="Jeffries T.W."/>
        </authorList>
    </citation>
    <scope>NUCLEOTIDE SEQUENCE [LARGE SCALE GENOMIC DNA]</scope>
    <source>
        <strain evidence="3">NRRL Y-1933</strain>
    </source>
</reference>
<proteinExistence type="predicted"/>
<evidence type="ECO:0000256" key="1">
    <source>
        <dbReference type="SAM" id="MobiDB-lite"/>
    </source>
</evidence>
<organism evidence="2 3">
    <name type="scientific">Hyphopichia burtonii NRRL Y-1933</name>
    <dbReference type="NCBI Taxonomy" id="984485"/>
    <lineage>
        <taxon>Eukaryota</taxon>
        <taxon>Fungi</taxon>
        <taxon>Dikarya</taxon>
        <taxon>Ascomycota</taxon>
        <taxon>Saccharomycotina</taxon>
        <taxon>Pichiomycetes</taxon>
        <taxon>Debaryomycetaceae</taxon>
        <taxon>Hyphopichia</taxon>
    </lineage>
</organism>
<evidence type="ECO:0000313" key="2">
    <source>
        <dbReference type="EMBL" id="ODV70505.1"/>
    </source>
</evidence>
<evidence type="ECO:0000313" key="3">
    <source>
        <dbReference type="Proteomes" id="UP000095085"/>
    </source>
</evidence>
<sequence>MEHFDENRSLDTTKVHPHQSSFSLTDIPHFGDVAGEDGSTIKRRDFTSGKRRLISHEFDTLRCLINMVQRGSVKRYNDKFLDLCGQLQTLPNYRNHIIIIFDYNDGLKPRIREALKLTQYNDLFAVMQEALIVESRLRSSRSNYKYLSPRN</sequence>
<feature type="region of interest" description="Disordered" evidence="1">
    <location>
        <begin position="1"/>
        <end position="23"/>
    </location>
</feature>